<name>A0AAE3KB83_9GAMM</name>
<protein>
    <submittedName>
        <fullName evidence="1">Uncharacterized protein</fullName>
    </submittedName>
</protein>
<sequence>MRELAEFVSIWSGSEYASSCTVDMRTGAVSDIALCADLPDDHDDCLLEREFVRLADGQELAVEDTDEGYRVVREEAA</sequence>
<reference evidence="1" key="1">
    <citation type="submission" date="2022-03" db="EMBL/GenBank/DDBJ databases">
        <title>Genomic Encyclopedia of Type Strains, Phase III (KMG-III): the genomes of soil and plant-associated and newly described type strains.</title>
        <authorList>
            <person name="Whitman W."/>
        </authorList>
    </citation>
    <scope>NUCLEOTIDE SEQUENCE</scope>
    <source>
        <strain evidence="1">ANL 6-2</strain>
    </source>
</reference>
<gene>
    <name evidence="1" type="ORF">J2T57_001596</name>
</gene>
<dbReference type="EMBL" id="JALJXV010000003">
    <property type="protein sequence ID" value="MCP1674494.1"/>
    <property type="molecule type" value="Genomic_DNA"/>
</dbReference>
<keyword evidence="2" id="KW-1185">Reference proteome</keyword>
<evidence type="ECO:0000313" key="1">
    <source>
        <dbReference type="EMBL" id="MCP1674494.1"/>
    </source>
</evidence>
<evidence type="ECO:0000313" key="2">
    <source>
        <dbReference type="Proteomes" id="UP001205843"/>
    </source>
</evidence>
<comment type="caution">
    <text evidence="1">The sequence shown here is derived from an EMBL/GenBank/DDBJ whole genome shotgun (WGS) entry which is preliminary data.</text>
</comment>
<dbReference type="AlphaFoldDB" id="A0AAE3KB83"/>
<proteinExistence type="predicted"/>
<dbReference type="Proteomes" id="UP001205843">
    <property type="component" value="Unassembled WGS sequence"/>
</dbReference>
<accession>A0AAE3KB83</accession>
<organism evidence="1 2">
    <name type="scientific">Natronocella acetinitrilica</name>
    <dbReference type="NCBI Taxonomy" id="414046"/>
    <lineage>
        <taxon>Bacteria</taxon>
        <taxon>Pseudomonadati</taxon>
        <taxon>Pseudomonadota</taxon>
        <taxon>Gammaproteobacteria</taxon>
        <taxon>Chromatiales</taxon>
        <taxon>Ectothiorhodospiraceae</taxon>
        <taxon>Natronocella</taxon>
    </lineage>
</organism>
<dbReference type="RefSeq" id="WP_253476527.1">
    <property type="nucleotide sequence ID" value="NZ_JALJXV010000003.1"/>
</dbReference>